<sequence length="75" mass="8055">MVESGHADAPHPRRPGRPTHPVDVLLLLTDGEHVLMALRSGTGYADGQWPASTYPYSAACVTAWRASTPLTLSGW</sequence>
<dbReference type="RefSeq" id="WP_317796594.1">
    <property type="nucleotide sequence ID" value="NZ_AP028461.1"/>
</dbReference>
<evidence type="ECO:0000313" key="2">
    <source>
        <dbReference type="EMBL" id="MFD1373629.1"/>
    </source>
</evidence>
<evidence type="ECO:0008006" key="4">
    <source>
        <dbReference type="Google" id="ProtNLM"/>
    </source>
</evidence>
<dbReference type="EMBL" id="JBHTMK010000070">
    <property type="protein sequence ID" value="MFD1373629.1"/>
    <property type="molecule type" value="Genomic_DNA"/>
</dbReference>
<gene>
    <name evidence="2" type="ORF">ACFQ5G_50590</name>
</gene>
<reference evidence="3" key="1">
    <citation type="journal article" date="2019" name="Int. J. Syst. Evol. Microbiol.">
        <title>The Global Catalogue of Microorganisms (GCM) 10K type strain sequencing project: providing services to taxonomists for standard genome sequencing and annotation.</title>
        <authorList>
            <consortium name="The Broad Institute Genomics Platform"/>
            <consortium name="The Broad Institute Genome Sequencing Center for Infectious Disease"/>
            <person name="Wu L."/>
            <person name="Ma J."/>
        </authorList>
    </citation>
    <scope>NUCLEOTIDE SEQUENCE [LARGE SCALE GENOMIC DNA]</scope>
    <source>
        <strain evidence="3">CCM 7526</strain>
    </source>
</reference>
<accession>A0ABW4ARZ2</accession>
<feature type="compositionally biased region" description="Basic and acidic residues" evidence="1">
    <location>
        <begin position="1"/>
        <end position="11"/>
    </location>
</feature>
<name>A0ABW4ARZ2_9ACTN</name>
<feature type="region of interest" description="Disordered" evidence="1">
    <location>
        <begin position="1"/>
        <end position="21"/>
    </location>
</feature>
<keyword evidence="3" id="KW-1185">Reference proteome</keyword>
<dbReference type="Proteomes" id="UP001597183">
    <property type="component" value="Unassembled WGS sequence"/>
</dbReference>
<proteinExistence type="predicted"/>
<evidence type="ECO:0000256" key="1">
    <source>
        <dbReference type="SAM" id="MobiDB-lite"/>
    </source>
</evidence>
<evidence type="ECO:0000313" key="3">
    <source>
        <dbReference type="Proteomes" id="UP001597183"/>
    </source>
</evidence>
<comment type="caution">
    <text evidence="2">The sequence shown here is derived from an EMBL/GenBank/DDBJ whole genome shotgun (WGS) entry which is preliminary data.</text>
</comment>
<organism evidence="2 3">
    <name type="scientific">Actinoplanes sichuanensis</name>
    <dbReference type="NCBI Taxonomy" id="512349"/>
    <lineage>
        <taxon>Bacteria</taxon>
        <taxon>Bacillati</taxon>
        <taxon>Actinomycetota</taxon>
        <taxon>Actinomycetes</taxon>
        <taxon>Micromonosporales</taxon>
        <taxon>Micromonosporaceae</taxon>
        <taxon>Actinoplanes</taxon>
    </lineage>
</organism>
<protein>
    <recommendedName>
        <fullName evidence="4">Nudix hydrolase domain-containing protein</fullName>
    </recommendedName>
</protein>